<sequence length="188" mass="21783">MSTSWLWQGNIGGHEFAVKRLSSTSGQGLEEFKNEVQLISKLQHRNLVRLLGCCIHQEEKMLIYEYMPNKSLDSFLFGRLLFSTSPTHICFFRFDLLSSFMQFECITNADPIQKKQLDWAKCFHIIEGIAQGLLYLHKYSRLRIIHRDLKTSNILLDSYMNPKISDFGLARIFGENESKAKTKRVVGT</sequence>
<dbReference type="Pfam" id="PF07714">
    <property type="entry name" value="PK_Tyr_Ser-Thr"/>
    <property type="match status" value="1"/>
</dbReference>
<dbReference type="InterPro" id="IPR008271">
    <property type="entry name" value="Ser/Thr_kinase_AS"/>
</dbReference>
<dbReference type="SUPFAM" id="SSF56112">
    <property type="entry name" value="Protein kinase-like (PK-like)"/>
    <property type="match status" value="1"/>
</dbReference>
<dbReference type="EMBL" id="CP126658">
    <property type="protein sequence ID" value="WJZ98069.1"/>
    <property type="molecule type" value="Genomic_DNA"/>
</dbReference>
<evidence type="ECO:0000313" key="8">
    <source>
        <dbReference type="Proteomes" id="UP001227230"/>
    </source>
</evidence>
<evidence type="ECO:0000256" key="4">
    <source>
        <dbReference type="ARBA" id="ARBA00022777"/>
    </source>
</evidence>
<keyword evidence="3" id="KW-0547">Nucleotide-binding</keyword>
<dbReference type="InterPro" id="IPR011009">
    <property type="entry name" value="Kinase-like_dom_sf"/>
</dbReference>
<dbReference type="Gene3D" id="1.10.510.10">
    <property type="entry name" value="Transferase(Phosphotransferase) domain 1"/>
    <property type="match status" value="1"/>
</dbReference>
<keyword evidence="8" id="KW-1185">Reference proteome</keyword>
<keyword evidence="4" id="KW-0418">Kinase</keyword>
<organism evidence="7 8">
    <name type="scientific">Vitis vinifera</name>
    <name type="common">Grape</name>
    <dbReference type="NCBI Taxonomy" id="29760"/>
    <lineage>
        <taxon>Eukaryota</taxon>
        <taxon>Viridiplantae</taxon>
        <taxon>Streptophyta</taxon>
        <taxon>Embryophyta</taxon>
        <taxon>Tracheophyta</taxon>
        <taxon>Spermatophyta</taxon>
        <taxon>Magnoliopsida</taxon>
        <taxon>eudicotyledons</taxon>
        <taxon>Gunneridae</taxon>
        <taxon>Pentapetalae</taxon>
        <taxon>rosids</taxon>
        <taxon>Vitales</taxon>
        <taxon>Vitaceae</taxon>
        <taxon>Viteae</taxon>
        <taxon>Vitis</taxon>
    </lineage>
</organism>
<reference evidence="7 8" key="1">
    <citation type="journal article" date="2023" name="Hortic Res">
        <title>The complete reference genome for grapevine (Vitis vinifera L.) genetics and breeding.</title>
        <authorList>
            <person name="Shi X."/>
            <person name="Cao S."/>
            <person name="Wang X."/>
            <person name="Huang S."/>
            <person name="Wang Y."/>
            <person name="Liu Z."/>
            <person name="Liu W."/>
            <person name="Leng X."/>
            <person name="Peng Y."/>
            <person name="Wang N."/>
            <person name="Wang Y."/>
            <person name="Ma Z."/>
            <person name="Xu X."/>
            <person name="Zhang F."/>
            <person name="Xue H."/>
            <person name="Zhong H."/>
            <person name="Wang Y."/>
            <person name="Zhang K."/>
            <person name="Velt A."/>
            <person name="Avia K."/>
            <person name="Holtgrawe D."/>
            <person name="Grimplet J."/>
            <person name="Matus J.T."/>
            <person name="Ware D."/>
            <person name="Wu X."/>
            <person name="Wang H."/>
            <person name="Liu C."/>
            <person name="Fang Y."/>
            <person name="Rustenholz C."/>
            <person name="Cheng Z."/>
            <person name="Xiao H."/>
            <person name="Zhou Y."/>
        </authorList>
    </citation>
    <scope>NUCLEOTIDE SEQUENCE [LARGE SCALE GENOMIC DNA]</scope>
    <source>
        <strain evidence="8">cv. Pinot noir / PN40024</strain>
        <tissue evidence="7">Leaf</tissue>
    </source>
</reference>
<dbReference type="InterPro" id="IPR000719">
    <property type="entry name" value="Prot_kinase_dom"/>
</dbReference>
<feature type="domain" description="Protein kinase" evidence="6">
    <location>
        <begin position="1"/>
        <end position="188"/>
    </location>
</feature>
<dbReference type="Proteomes" id="UP001227230">
    <property type="component" value="Chromosome 11"/>
</dbReference>
<evidence type="ECO:0000313" key="7">
    <source>
        <dbReference type="EMBL" id="WJZ98069.1"/>
    </source>
</evidence>
<dbReference type="SMART" id="SM00219">
    <property type="entry name" value="TyrKc"/>
    <property type="match status" value="1"/>
</dbReference>
<evidence type="ECO:0000256" key="2">
    <source>
        <dbReference type="ARBA" id="ARBA00022679"/>
    </source>
</evidence>
<keyword evidence="5" id="KW-0067">ATP-binding</keyword>
<keyword evidence="1" id="KW-0723">Serine/threonine-protein kinase</keyword>
<evidence type="ECO:0000256" key="1">
    <source>
        <dbReference type="ARBA" id="ARBA00022527"/>
    </source>
</evidence>
<evidence type="ECO:0000256" key="5">
    <source>
        <dbReference type="ARBA" id="ARBA00022840"/>
    </source>
</evidence>
<gene>
    <name evidence="7" type="ORF">VitviT2T_016623</name>
</gene>
<dbReference type="InterPro" id="IPR001245">
    <property type="entry name" value="Ser-Thr/Tyr_kinase_cat_dom"/>
</dbReference>
<protein>
    <recommendedName>
        <fullName evidence="6">Protein kinase domain-containing protein</fullName>
    </recommendedName>
</protein>
<dbReference type="PROSITE" id="PS00108">
    <property type="entry name" value="PROTEIN_KINASE_ST"/>
    <property type="match status" value="1"/>
</dbReference>
<accession>A0ABY9CSH5</accession>
<proteinExistence type="predicted"/>
<dbReference type="PANTHER" id="PTHR27002">
    <property type="entry name" value="RECEPTOR-LIKE SERINE/THREONINE-PROTEIN KINASE SD1-8"/>
    <property type="match status" value="1"/>
</dbReference>
<dbReference type="InterPro" id="IPR020635">
    <property type="entry name" value="Tyr_kinase_cat_dom"/>
</dbReference>
<dbReference type="Gene3D" id="3.30.200.20">
    <property type="entry name" value="Phosphorylase Kinase, domain 1"/>
    <property type="match status" value="1"/>
</dbReference>
<evidence type="ECO:0000256" key="3">
    <source>
        <dbReference type="ARBA" id="ARBA00022741"/>
    </source>
</evidence>
<dbReference type="PANTHER" id="PTHR27002:SF944">
    <property type="entry name" value="G-TYPE LECTIN S-RECEPTOR-LIKE SERINE_THREONINE-PROTEIN KINASE CES101"/>
    <property type="match status" value="1"/>
</dbReference>
<name>A0ABY9CSH5_VITVI</name>
<keyword evidence="2" id="KW-0808">Transferase</keyword>
<evidence type="ECO:0000259" key="6">
    <source>
        <dbReference type="PROSITE" id="PS50011"/>
    </source>
</evidence>
<dbReference type="PROSITE" id="PS50011">
    <property type="entry name" value="PROTEIN_KINASE_DOM"/>
    <property type="match status" value="1"/>
</dbReference>